<dbReference type="AlphaFoldDB" id="A0A016SUZ5"/>
<protein>
    <submittedName>
        <fullName evidence="2">Uncharacterized protein</fullName>
    </submittedName>
</protein>
<dbReference type="OrthoDB" id="1483400at2759"/>
<name>A0A016SUZ5_9BILA</name>
<gene>
    <name evidence="2" type="primary">Acey_s0174.g469</name>
    <name evidence="2" type="ORF">Y032_0174g469</name>
</gene>
<dbReference type="EMBL" id="JARK01001510">
    <property type="protein sequence ID" value="EYB94232.1"/>
    <property type="molecule type" value="Genomic_DNA"/>
</dbReference>
<comment type="caution">
    <text evidence="2">The sequence shown here is derived from an EMBL/GenBank/DDBJ whole genome shotgun (WGS) entry which is preliminary data.</text>
</comment>
<evidence type="ECO:0000313" key="2">
    <source>
        <dbReference type="EMBL" id="EYB94232.1"/>
    </source>
</evidence>
<reference evidence="3" key="1">
    <citation type="journal article" date="2015" name="Nat. Genet.">
        <title>The genome and transcriptome of the zoonotic hookworm Ancylostoma ceylanicum identify infection-specific gene families.</title>
        <authorList>
            <person name="Schwarz E.M."/>
            <person name="Hu Y."/>
            <person name="Antoshechkin I."/>
            <person name="Miller M.M."/>
            <person name="Sternberg P.W."/>
            <person name="Aroian R.V."/>
        </authorList>
    </citation>
    <scope>NUCLEOTIDE SEQUENCE</scope>
    <source>
        <strain evidence="3">HY135</strain>
    </source>
</reference>
<keyword evidence="3" id="KW-1185">Reference proteome</keyword>
<evidence type="ECO:0000256" key="1">
    <source>
        <dbReference type="SAM" id="MobiDB-lite"/>
    </source>
</evidence>
<sequence length="115" mass="12451">MVSIYLHASHKCDSDIYVSRSNPRLAWEPSSHGGIYGPGPRTKGSNADGPGLATGQGVPPMPATRPCRLPGATHRDPPFCHCRSANKDKIVFVDVLIHFYMGHLCCEASEAMSYP</sequence>
<feature type="region of interest" description="Disordered" evidence="1">
    <location>
        <begin position="25"/>
        <end position="68"/>
    </location>
</feature>
<evidence type="ECO:0000313" key="3">
    <source>
        <dbReference type="Proteomes" id="UP000024635"/>
    </source>
</evidence>
<organism evidence="2 3">
    <name type="scientific">Ancylostoma ceylanicum</name>
    <dbReference type="NCBI Taxonomy" id="53326"/>
    <lineage>
        <taxon>Eukaryota</taxon>
        <taxon>Metazoa</taxon>
        <taxon>Ecdysozoa</taxon>
        <taxon>Nematoda</taxon>
        <taxon>Chromadorea</taxon>
        <taxon>Rhabditida</taxon>
        <taxon>Rhabditina</taxon>
        <taxon>Rhabditomorpha</taxon>
        <taxon>Strongyloidea</taxon>
        <taxon>Ancylostomatidae</taxon>
        <taxon>Ancylostomatinae</taxon>
        <taxon>Ancylostoma</taxon>
    </lineage>
</organism>
<proteinExistence type="predicted"/>
<accession>A0A016SUZ5</accession>
<dbReference type="Proteomes" id="UP000024635">
    <property type="component" value="Unassembled WGS sequence"/>
</dbReference>